<gene>
    <name evidence="1" type="ORF">YASMINEVIRUS_1341</name>
</gene>
<dbReference type="Proteomes" id="UP000594342">
    <property type="component" value="Unassembled WGS sequence"/>
</dbReference>
<proteinExistence type="predicted"/>
<keyword evidence="2" id="KW-1185">Reference proteome</keyword>
<organism evidence="1 2">
    <name type="scientific">Yasminevirus sp. GU-2018</name>
    <dbReference type="NCBI Taxonomy" id="2420051"/>
    <lineage>
        <taxon>Viruses</taxon>
        <taxon>Varidnaviria</taxon>
        <taxon>Bamfordvirae</taxon>
        <taxon>Nucleocytoviricota</taxon>
        <taxon>Megaviricetes</taxon>
        <taxon>Imitervirales</taxon>
        <taxon>Mimiviridae</taxon>
        <taxon>Klosneuvirinae</taxon>
        <taxon>Yasminevirus</taxon>
        <taxon>Yasminevirus saudimassiliense</taxon>
    </lineage>
</organism>
<comment type="caution">
    <text evidence="1">The sequence shown here is derived from an EMBL/GenBank/DDBJ whole genome shotgun (WGS) entry which is preliminary data.</text>
</comment>
<reference evidence="1 2" key="1">
    <citation type="submission" date="2018-10" db="EMBL/GenBank/DDBJ databases">
        <authorList>
            <consortium name="IHU Genomes"/>
        </authorList>
    </citation>
    <scope>NUCLEOTIDE SEQUENCE [LARGE SCALE GENOMIC DNA]</scope>
    <source>
        <strain evidence="1 2">A1</strain>
    </source>
</reference>
<name>A0A5K0U9Q0_9VIRU</name>
<evidence type="ECO:0000313" key="1">
    <source>
        <dbReference type="EMBL" id="VBB18809.1"/>
    </source>
</evidence>
<dbReference type="EMBL" id="UPSH01000001">
    <property type="protein sequence ID" value="VBB18809.1"/>
    <property type="molecule type" value="Genomic_DNA"/>
</dbReference>
<protein>
    <submittedName>
        <fullName evidence="1">Uncharacterized protein</fullName>
    </submittedName>
</protein>
<sequence>MQNDNTISTFTACCMMTGKIMQNVYTLDRKIVVHFKDVTLGYRVSDTSRDTTEIEVNKTFQVLINKNDQFNLDDLLRRIVLNTNTMVNHEGVSLASFTPRYFELSYPNKAGVTKRESRTLLERTGRNYLRINTDCMIDVSQVSLSSKSCLNIHVDLTYPTNMQD</sequence>
<accession>A0A5K0U9Q0</accession>
<evidence type="ECO:0000313" key="2">
    <source>
        <dbReference type="Proteomes" id="UP000594342"/>
    </source>
</evidence>